<dbReference type="PANTHER" id="PTHR36928">
    <property type="entry name" value="PHOSPHATASE YCDX-RELATED"/>
    <property type="match status" value="1"/>
</dbReference>
<proteinExistence type="predicted"/>
<protein>
    <submittedName>
        <fullName evidence="2">Histidinol phosphatase and related hydrolases of the PHP family</fullName>
    </submittedName>
</protein>
<keyword evidence="2" id="KW-0378">Hydrolase</keyword>
<feature type="domain" description="Polymerase/histidinol phosphatase N-terminal" evidence="1">
    <location>
        <begin position="5"/>
        <end position="79"/>
    </location>
</feature>
<organism evidence="2 3">
    <name type="scientific">Ruminococcus champanellensis (strain DSM 18848 / JCM 17042 / KCTC 15320 / 18P13)</name>
    <dbReference type="NCBI Taxonomy" id="213810"/>
    <lineage>
        <taxon>Bacteria</taxon>
        <taxon>Bacillati</taxon>
        <taxon>Bacillota</taxon>
        <taxon>Clostridia</taxon>
        <taxon>Eubacteriales</taxon>
        <taxon>Oscillospiraceae</taxon>
        <taxon>Ruminococcus</taxon>
    </lineage>
</organism>
<evidence type="ECO:0000313" key="3">
    <source>
        <dbReference type="Proteomes" id="UP000007054"/>
    </source>
</evidence>
<dbReference type="GO" id="GO:0042578">
    <property type="term" value="F:phosphoric ester hydrolase activity"/>
    <property type="evidence" value="ECO:0007669"/>
    <property type="project" value="TreeGrafter"/>
</dbReference>
<dbReference type="InterPro" id="IPR004013">
    <property type="entry name" value="PHP_dom"/>
</dbReference>
<evidence type="ECO:0000313" key="2">
    <source>
        <dbReference type="EMBL" id="CBL17743.1"/>
    </source>
</evidence>
<dbReference type="InterPro" id="IPR016195">
    <property type="entry name" value="Pol/histidinol_Pase-like"/>
</dbReference>
<dbReference type="KEGG" id="rch:RUM_16640"/>
<dbReference type="Pfam" id="PF02811">
    <property type="entry name" value="PHP"/>
    <property type="match status" value="1"/>
</dbReference>
<name>D4LDP8_RUMC1</name>
<dbReference type="CDD" id="cd07437">
    <property type="entry name" value="PHP_HisPPase_Ycdx_like"/>
    <property type="match status" value="1"/>
</dbReference>
<dbReference type="PANTHER" id="PTHR36928:SF1">
    <property type="entry name" value="PHOSPHATASE YCDX-RELATED"/>
    <property type="match status" value="1"/>
</dbReference>
<dbReference type="InterPro" id="IPR003141">
    <property type="entry name" value="Pol/His_phosphatase_N"/>
</dbReference>
<dbReference type="BioCyc" id="RCHA213810:RUM_RS08095-MONOMER"/>
<dbReference type="GO" id="GO:0008270">
    <property type="term" value="F:zinc ion binding"/>
    <property type="evidence" value="ECO:0007669"/>
    <property type="project" value="TreeGrafter"/>
</dbReference>
<dbReference type="Proteomes" id="UP000007054">
    <property type="component" value="Chromosome"/>
</dbReference>
<dbReference type="GO" id="GO:0005829">
    <property type="term" value="C:cytosol"/>
    <property type="evidence" value="ECO:0007669"/>
    <property type="project" value="TreeGrafter"/>
</dbReference>
<keyword evidence="3" id="KW-1185">Reference proteome</keyword>
<evidence type="ECO:0000259" key="1">
    <source>
        <dbReference type="SMART" id="SM00481"/>
    </source>
</evidence>
<dbReference type="PATRIC" id="fig|213810.4.peg.1564"/>
<dbReference type="InterPro" id="IPR050243">
    <property type="entry name" value="PHP_phosphatase"/>
</dbReference>
<dbReference type="SUPFAM" id="SSF89550">
    <property type="entry name" value="PHP domain-like"/>
    <property type="match status" value="1"/>
</dbReference>
<dbReference type="SMART" id="SM00481">
    <property type="entry name" value="POLIIIAc"/>
    <property type="match status" value="1"/>
</dbReference>
<reference evidence="2" key="2">
    <citation type="submission" date="2010-03" db="EMBL/GenBank/DDBJ databases">
        <authorList>
            <person name="Pajon A."/>
        </authorList>
    </citation>
    <scope>NUCLEOTIDE SEQUENCE</scope>
    <source>
        <strain evidence="2">Type strain: 18P13</strain>
    </source>
</reference>
<gene>
    <name evidence="2" type="ordered locus">RUM_16640</name>
</gene>
<reference evidence="2" key="1">
    <citation type="submission" date="2010-03" db="EMBL/GenBank/DDBJ databases">
        <title>The genome sequence of Ruminococcus sp. 18P13.</title>
        <authorList>
            <consortium name="metaHIT consortium -- http://www.metahit.eu/"/>
            <person name="Pajon A."/>
            <person name="Turner K."/>
            <person name="Parkhill J."/>
            <person name="Bernalier A."/>
        </authorList>
    </citation>
    <scope>NUCLEOTIDE SEQUENCE [LARGE SCALE GENOMIC DNA]</scope>
    <source>
        <strain evidence="2">Type strain: 18P13</strain>
    </source>
</reference>
<sequence length="240" mass="27319">MHIQADLHCHSIASTHAYSTINELAQSAKEAGIRLFALTDHGPAEPDAPHLWHFHNYKILPREICGVPMLRGVEANIVDEDGNLDLNAKELGHMEWVIASLHKPVVPSMTAEACTRAYQRLAKENEAVDVIGHCTTDFFPFDYVPTLKCFKEYNKLVELNESSILYKPGSRQNAYEIFRLCKELEVPIVVNTDCHYCTLIGQVPESMQLLESLDFPERLIFNAEAERVKEWVAKKRNILF</sequence>
<dbReference type="AlphaFoldDB" id="D4LDP8"/>
<dbReference type="HOGENOM" id="CLU_061999_0_1_9"/>
<accession>D4LDP8</accession>
<dbReference type="RefSeq" id="WP_015558649.1">
    <property type="nucleotide sequence ID" value="NC_021039.1"/>
</dbReference>
<dbReference type="Gene3D" id="3.20.20.140">
    <property type="entry name" value="Metal-dependent hydrolases"/>
    <property type="match status" value="1"/>
</dbReference>
<dbReference type="EMBL" id="FP929052">
    <property type="protein sequence ID" value="CBL17743.1"/>
    <property type="molecule type" value="Genomic_DNA"/>
</dbReference>
<dbReference type="STRING" id="213810.RUM_16640"/>
<dbReference type="GeneID" id="83156374"/>